<dbReference type="Proteomes" id="UP000553776">
    <property type="component" value="Unassembled WGS sequence"/>
</dbReference>
<dbReference type="NCBIfam" id="TIGR03558">
    <property type="entry name" value="oxido_grp_1"/>
    <property type="match status" value="1"/>
</dbReference>
<dbReference type="PANTHER" id="PTHR30137">
    <property type="entry name" value="LUCIFERASE-LIKE MONOOXYGENASE"/>
    <property type="match status" value="1"/>
</dbReference>
<dbReference type="Gene3D" id="3.20.20.30">
    <property type="entry name" value="Luciferase-like domain"/>
    <property type="match status" value="1"/>
</dbReference>
<dbReference type="InterPro" id="IPR019949">
    <property type="entry name" value="CmoO-like"/>
</dbReference>
<keyword evidence="4" id="KW-1185">Reference proteome</keyword>
<comment type="caution">
    <text evidence="3">The sequence shown here is derived from an EMBL/GenBank/DDBJ whole genome shotgun (WGS) entry which is preliminary data.</text>
</comment>
<evidence type="ECO:0000259" key="2">
    <source>
        <dbReference type="Pfam" id="PF00296"/>
    </source>
</evidence>
<dbReference type="RefSeq" id="WP_185138929.1">
    <property type="nucleotide sequence ID" value="NZ_JACJVR010000110.1"/>
</dbReference>
<reference evidence="3 4" key="1">
    <citation type="submission" date="2020-08" db="EMBL/GenBank/DDBJ databases">
        <title>Cohnella phylogeny.</title>
        <authorList>
            <person name="Dunlap C."/>
        </authorList>
    </citation>
    <scope>NUCLEOTIDE SEQUENCE [LARGE SCALE GENOMIC DNA]</scope>
    <source>
        <strain evidence="3 4">DSM 25239</strain>
    </source>
</reference>
<evidence type="ECO:0000313" key="3">
    <source>
        <dbReference type="EMBL" id="MBB6694969.1"/>
    </source>
</evidence>
<gene>
    <name evidence="3" type="ORF">H7B90_26600</name>
</gene>
<sequence>MSVKLSILDQSPIFKGETAREAFGHTLELARKAEQWGYHRFWVSEHHDTGSFVAGTSPEVLISYLLARTERIRIGSGGVMLQHYSPLKVAENFNVLATLAPGRVDLGVGRAPGGLHRSTKALQQGFGEGALSLDEKIAELKRYVDDALPDDHPFAGLKAYPVPPAAPELHLLGGSESSAELAAKLGLSYVFAQFINSSEETFEKSVRAYYGKFNGEGGAKPRLIVGVYAIVAGTDEEAASLRTEHKIVKVRLESGRSVNLGSVEQAEQYGKESGEPYELEIQDPIIHHGSPGTVREKLLAFASRYGIEELIVTTMVQDSAKRLRSYELLAEAFARVPAEG</sequence>
<dbReference type="GO" id="GO:0005829">
    <property type="term" value="C:cytosol"/>
    <property type="evidence" value="ECO:0007669"/>
    <property type="project" value="TreeGrafter"/>
</dbReference>
<accession>A0A841U586</accession>
<dbReference type="InterPro" id="IPR011251">
    <property type="entry name" value="Luciferase-like_dom"/>
</dbReference>
<feature type="domain" description="Luciferase-like" evidence="2">
    <location>
        <begin position="11"/>
        <end position="303"/>
    </location>
</feature>
<evidence type="ECO:0000313" key="4">
    <source>
        <dbReference type="Proteomes" id="UP000553776"/>
    </source>
</evidence>
<dbReference type="SUPFAM" id="SSF51679">
    <property type="entry name" value="Bacterial luciferase-like"/>
    <property type="match status" value="1"/>
</dbReference>
<dbReference type="AlphaFoldDB" id="A0A841U586"/>
<dbReference type="GO" id="GO:0016705">
    <property type="term" value="F:oxidoreductase activity, acting on paired donors, with incorporation or reduction of molecular oxygen"/>
    <property type="evidence" value="ECO:0007669"/>
    <property type="project" value="InterPro"/>
</dbReference>
<dbReference type="InterPro" id="IPR036661">
    <property type="entry name" value="Luciferase-like_sf"/>
</dbReference>
<dbReference type="Pfam" id="PF00296">
    <property type="entry name" value="Bac_luciferase"/>
    <property type="match status" value="1"/>
</dbReference>
<name>A0A841U586_9BACL</name>
<evidence type="ECO:0000256" key="1">
    <source>
        <dbReference type="ARBA" id="ARBA00007789"/>
    </source>
</evidence>
<comment type="similarity">
    <text evidence="1">To bacterial alkanal monooxygenase alpha and beta chains.</text>
</comment>
<organism evidence="3 4">
    <name type="scientific">Cohnella xylanilytica</name>
    <dbReference type="NCBI Taxonomy" id="557555"/>
    <lineage>
        <taxon>Bacteria</taxon>
        <taxon>Bacillati</taxon>
        <taxon>Bacillota</taxon>
        <taxon>Bacilli</taxon>
        <taxon>Bacillales</taxon>
        <taxon>Paenibacillaceae</taxon>
        <taxon>Cohnella</taxon>
    </lineage>
</organism>
<dbReference type="InterPro" id="IPR050766">
    <property type="entry name" value="Bact_Lucif_Oxidored"/>
</dbReference>
<dbReference type="FunFam" id="3.20.20.30:FF:000002">
    <property type="entry name" value="LLM class flavin-dependent oxidoreductase"/>
    <property type="match status" value="1"/>
</dbReference>
<protein>
    <submittedName>
        <fullName evidence="3">LLM class flavin-dependent oxidoreductase</fullName>
    </submittedName>
</protein>
<proteinExistence type="predicted"/>
<dbReference type="PANTHER" id="PTHR30137:SF20">
    <property type="entry name" value="N-ACETYL-S-ALKYLCYSTEINE MONOOXYGENASE"/>
    <property type="match status" value="1"/>
</dbReference>
<dbReference type="EMBL" id="JACJVR010000110">
    <property type="protein sequence ID" value="MBB6694969.1"/>
    <property type="molecule type" value="Genomic_DNA"/>
</dbReference>